<dbReference type="EMBL" id="JAOYOD010000001">
    <property type="protein sequence ID" value="MCV9388424.1"/>
    <property type="molecule type" value="Genomic_DNA"/>
</dbReference>
<evidence type="ECO:0008006" key="4">
    <source>
        <dbReference type="Google" id="ProtNLM"/>
    </source>
</evidence>
<feature type="signal peptide" evidence="1">
    <location>
        <begin position="1"/>
        <end position="21"/>
    </location>
</feature>
<evidence type="ECO:0000313" key="2">
    <source>
        <dbReference type="EMBL" id="MCV9388424.1"/>
    </source>
</evidence>
<keyword evidence="3" id="KW-1185">Reference proteome</keyword>
<dbReference type="InterPro" id="IPR011050">
    <property type="entry name" value="Pectin_lyase_fold/virulence"/>
</dbReference>
<feature type="chain" id="PRO_5047018959" description="Right handed beta helix domain-containing protein" evidence="1">
    <location>
        <begin position="22"/>
        <end position="396"/>
    </location>
</feature>
<dbReference type="Proteomes" id="UP001300692">
    <property type="component" value="Unassembled WGS sequence"/>
</dbReference>
<evidence type="ECO:0000313" key="3">
    <source>
        <dbReference type="Proteomes" id="UP001300692"/>
    </source>
</evidence>
<dbReference type="InterPro" id="IPR012334">
    <property type="entry name" value="Pectin_lyas_fold"/>
</dbReference>
<name>A0ABT3CXU7_9BACT</name>
<gene>
    <name evidence="2" type="ORF">N7U62_17200</name>
</gene>
<reference evidence="2 3" key="1">
    <citation type="submission" date="2022-10" db="EMBL/GenBank/DDBJ databases">
        <title>Comparative genomics and taxonomic characterization of three novel marine species of genus Reichenbachiella exhibiting antioxidant and polysaccharide degradation activities.</title>
        <authorList>
            <person name="Muhammad N."/>
            <person name="Lee Y.-J."/>
            <person name="Ko J."/>
            <person name="Kim S.-G."/>
        </authorList>
    </citation>
    <scope>NUCLEOTIDE SEQUENCE [LARGE SCALE GENOMIC DNA]</scope>
    <source>
        <strain evidence="2 3">ABR2-5</strain>
    </source>
</reference>
<keyword evidence="1" id="KW-0732">Signal</keyword>
<comment type="caution">
    <text evidence="2">The sequence shown here is derived from an EMBL/GenBank/DDBJ whole genome shotgun (WGS) entry which is preliminary data.</text>
</comment>
<proteinExistence type="predicted"/>
<sequence length="396" mass="42151">MNSLKISLFLILSIVVIRSQAQNVLIADNNHNAPTGDFVFPNIQEAVDAAEDGDIIQVQPSPVTYGGATINKQITLMGIGFNVDKDIPLMSKMGNIVLTNNADNTSDADGTIIKGLWIANIYIGSNTGAEYLLEDILIENCQFNFIESYQTATYSPIDGLEIIGCQITGQAPNGYSIRIVEHLTNAIFRNNIIYLGIGLFNGTPGSNIIANNIMYEGIYINAEGSNTTIINNNFIASMGGDAAFVTELQDCIVANNIFYGMTPSIANGGNSTSGEFERNVFTNNLVYSTGDDVMPPAGGGAGNSGSGNISGIDPEFVNSQLLDTWSEDYDFTPQAAEVLNGGSDGTDIGITGGSYPIADVNFFLKTSEVPVIQILNTSTVINPGDDLPVHIKVKSN</sequence>
<dbReference type="SUPFAM" id="SSF51126">
    <property type="entry name" value="Pectin lyase-like"/>
    <property type="match status" value="1"/>
</dbReference>
<accession>A0ABT3CXU7</accession>
<dbReference type="RefSeq" id="WP_264139290.1">
    <property type="nucleotide sequence ID" value="NZ_JAOYOD010000001.1"/>
</dbReference>
<protein>
    <recommendedName>
        <fullName evidence="4">Right handed beta helix domain-containing protein</fullName>
    </recommendedName>
</protein>
<organism evidence="2 3">
    <name type="scientific">Reichenbachiella ulvae</name>
    <dbReference type="NCBI Taxonomy" id="2980104"/>
    <lineage>
        <taxon>Bacteria</taxon>
        <taxon>Pseudomonadati</taxon>
        <taxon>Bacteroidota</taxon>
        <taxon>Cytophagia</taxon>
        <taxon>Cytophagales</taxon>
        <taxon>Reichenbachiellaceae</taxon>
        <taxon>Reichenbachiella</taxon>
    </lineage>
</organism>
<dbReference type="Gene3D" id="2.160.20.10">
    <property type="entry name" value="Single-stranded right-handed beta-helix, Pectin lyase-like"/>
    <property type="match status" value="1"/>
</dbReference>
<evidence type="ECO:0000256" key="1">
    <source>
        <dbReference type="SAM" id="SignalP"/>
    </source>
</evidence>